<feature type="coiled-coil region" evidence="1">
    <location>
        <begin position="150"/>
        <end position="177"/>
    </location>
</feature>
<accession>A0A212K696</accession>
<keyword evidence="1" id="KW-0175">Coiled coil</keyword>
<proteinExistence type="predicted"/>
<name>A0A212K696_9BACT</name>
<organism evidence="3">
    <name type="scientific">uncultured Desulfovibrio sp</name>
    <dbReference type="NCBI Taxonomy" id="167968"/>
    <lineage>
        <taxon>Bacteria</taxon>
        <taxon>Pseudomonadati</taxon>
        <taxon>Thermodesulfobacteriota</taxon>
        <taxon>Desulfovibrionia</taxon>
        <taxon>Desulfovibrionales</taxon>
        <taxon>Desulfovibrionaceae</taxon>
        <taxon>Desulfovibrio</taxon>
        <taxon>environmental samples</taxon>
    </lineage>
</organism>
<evidence type="ECO:0000313" key="3">
    <source>
        <dbReference type="EMBL" id="SBW07249.1"/>
    </source>
</evidence>
<dbReference type="InterPro" id="IPR012106">
    <property type="entry name" value="Phage_Mu_Gp1"/>
</dbReference>
<reference evidence="3" key="1">
    <citation type="submission" date="2016-04" db="EMBL/GenBank/DDBJ databases">
        <authorList>
            <person name="Evans L.H."/>
            <person name="Alamgir A."/>
            <person name="Owens N."/>
            <person name="Weber N.D."/>
            <person name="Virtaneva K."/>
            <person name="Barbian K."/>
            <person name="Babar A."/>
            <person name="Rosenke K."/>
        </authorList>
    </citation>
    <scope>NUCLEOTIDE SEQUENCE</scope>
    <source>
        <strain evidence="3">92-2</strain>
    </source>
</reference>
<dbReference type="AlphaFoldDB" id="A0A212K696"/>
<sequence>MPENNDLWIRIARTGTFKDSEGRQQSFGASDLDTIASTYDPAQLEAPLVFGHPKDSDPAYGWVKRLERRGEILFAQMAQVPSAVRELVKNGRYRYVSMSLTPDKKRLRHVGLLGAVPPAIEGLGPVAFAGEPGISIDFTQETQGGNMPTPEEMQQQIGALQQQVEDLKAEVTKLKTERDESAKGKEDAQKKAEETTAEFSAYKKGIEVKEREKRVDSLIAAGKLEPAKREETLSFAAALAEVSTPVSFSSSTGKVEQVSAQEKFLRDLESREKDPRFVDFSSAAPLPGHAAAPNMTINPAELTAKM</sequence>
<evidence type="ECO:0000256" key="1">
    <source>
        <dbReference type="SAM" id="Coils"/>
    </source>
</evidence>
<dbReference type="RefSeq" id="WP_296936465.1">
    <property type="nucleotide sequence ID" value="NZ_LT598928.1"/>
</dbReference>
<feature type="region of interest" description="Disordered" evidence="2">
    <location>
        <begin position="279"/>
        <end position="306"/>
    </location>
</feature>
<evidence type="ECO:0000256" key="2">
    <source>
        <dbReference type="SAM" id="MobiDB-lite"/>
    </source>
</evidence>
<dbReference type="EMBL" id="FLUP01000001">
    <property type="protein sequence ID" value="SBW07249.1"/>
    <property type="molecule type" value="Genomic_DNA"/>
</dbReference>
<gene>
    <name evidence="3" type="ORF">KM92DES2_12309</name>
</gene>
<protein>
    <submittedName>
        <fullName evidence="3">Uncharacterized protein</fullName>
    </submittedName>
</protein>
<dbReference type="Pfam" id="PF10123">
    <property type="entry name" value="Mu-like_Pro"/>
    <property type="match status" value="1"/>
</dbReference>